<feature type="domain" description="PAC" evidence="14">
    <location>
        <begin position="128"/>
        <end position="180"/>
    </location>
</feature>
<evidence type="ECO:0000256" key="5">
    <source>
        <dbReference type="ARBA" id="ARBA00022679"/>
    </source>
</evidence>
<dbReference type="AlphaFoldDB" id="A0A934QIK3"/>
<dbReference type="GO" id="GO:0006355">
    <property type="term" value="P:regulation of DNA-templated transcription"/>
    <property type="evidence" value="ECO:0007669"/>
    <property type="project" value="InterPro"/>
</dbReference>
<feature type="domain" description="PAS" evidence="13">
    <location>
        <begin position="53"/>
        <end position="107"/>
    </location>
</feature>
<evidence type="ECO:0000256" key="1">
    <source>
        <dbReference type="ARBA" id="ARBA00000085"/>
    </source>
</evidence>
<dbReference type="CDD" id="cd00130">
    <property type="entry name" value="PAS"/>
    <property type="match status" value="2"/>
</dbReference>
<feature type="transmembrane region" description="Helical" evidence="11">
    <location>
        <begin position="14"/>
        <end position="41"/>
    </location>
</feature>
<evidence type="ECO:0000313" key="15">
    <source>
        <dbReference type="EMBL" id="MBK1697549.1"/>
    </source>
</evidence>
<dbReference type="InterPro" id="IPR013767">
    <property type="entry name" value="PAS_fold"/>
</dbReference>
<dbReference type="SMART" id="SM00388">
    <property type="entry name" value="HisKA"/>
    <property type="match status" value="1"/>
</dbReference>
<evidence type="ECO:0000256" key="3">
    <source>
        <dbReference type="ARBA" id="ARBA00012438"/>
    </source>
</evidence>
<evidence type="ECO:0000256" key="10">
    <source>
        <dbReference type="ARBA" id="ARBA00023136"/>
    </source>
</evidence>
<keyword evidence="8" id="KW-0067">ATP-binding</keyword>
<dbReference type="SMART" id="SM00091">
    <property type="entry name" value="PAS"/>
    <property type="match status" value="2"/>
</dbReference>
<dbReference type="InterPro" id="IPR003661">
    <property type="entry name" value="HisK_dim/P_dom"/>
</dbReference>
<dbReference type="SUPFAM" id="SSF55874">
    <property type="entry name" value="ATPase domain of HSP90 chaperone/DNA topoisomerase II/histidine kinase"/>
    <property type="match status" value="1"/>
</dbReference>
<evidence type="ECO:0000256" key="6">
    <source>
        <dbReference type="ARBA" id="ARBA00022741"/>
    </source>
</evidence>
<keyword evidence="9" id="KW-0902">Two-component regulatory system</keyword>
<keyword evidence="10 11" id="KW-0472">Membrane</keyword>
<evidence type="ECO:0000256" key="8">
    <source>
        <dbReference type="ARBA" id="ARBA00022840"/>
    </source>
</evidence>
<dbReference type="GO" id="GO:0005524">
    <property type="term" value="F:ATP binding"/>
    <property type="evidence" value="ECO:0007669"/>
    <property type="project" value="UniProtKB-KW"/>
</dbReference>
<keyword evidence="5" id="KW-0808">Transferase</keyword>
<dbReference type="Pfam" id="PF02518">
    <property type="entry name" value="HATPase_c"/>
    <property type="match status" value="1"/>
</dbReference>
<dbReference type="Pfam" id="PF13426">
    <property type="entry name" value="PAS_9"/>
    <property type="match status" value="1"/>
</dbReference>
<keyword evidence="16" id="KW-1185">Reference proteome</keyword>
<dbReference type="NCBIfam" id="TIGR00229">
    <property type="entry name" value="sensory_box"/>
    <property type="match status" value="2"/>
</dbReference>
<gene>
    <name evidence="15" type="ORF">CKO21_09865</name>
</gene>
<dbReference type="PROSITE" id="PS50113">
    <property type="entry name" value="PAC"/>
    <property type="match status" value="1"/>
</dbReference>
<keyword evidence="11" id="KW-1133">Transmembrane helix</keyword>
<evidence type="ECO:0000256" key="2">
    <source>
        <dbReference type="ARBA" id="ARBA00004370"/>
    </source>
</evidence>
<dbReference type="InterPro" id="IPR036890">
    <property type="entry name" value="HATPase_C_sf"/>
</dbReference>
<dbReference type="InterPro" id="IPR000014">
    <property type="entry name" value="PAS"/>
</dbReference>
<evidence type="ECO:0000256" key="4">
    <source>
        <dbReference type="ARBA" id="ARBA00022553"/>
    </source>
</evidence>
<dbReference type="InterPro" id="IPR005467">
    <property type="entry name" value="His_kinase_dom"/>
</dbReference>
<evidence type="ECO:0000259" key="12">
    <source>
        <dbReference type="PROSITE" id="PS50109"/>
    </source>
</evidence>
<organism evidence="15 16">
    <name type="scientific">Rhodovibrio salinarum</name>
    <dbReference type="NCBI Taxonomy" id="1087"/>
    <lineage>
        <taxon>Bacteria</taxon>
        <taxon>Pseudomonadati</taxon>
        <taxon>Pseudomonadota</taxon>
        <taxon>Alphaproteobacteria</taxon>
        <taxon>Rhodospirillales</taxon>
        <taxon>Rhodovibrionaceae</taxon>
        <taxon>Rhodovibrio</taxon>
    </lineage>
</organism>
<evidence type="ECO:0000259" key="13">
    <source>
        <dbReference type="PROSITE" id="PS50112"/>
    </source>
</evidence>
<reference evidence="15" key="1">
    <citation type="submission" date="2017-08" db="EMBL/GenBank/DDBJ databases">
        <authorList>
            <person name="Imhoff J.F."/>
            <person name="Rahn T."/>
            <person name="Kuenzel S."/>
            <person name="Neulinger S.C."/>
        </authorList>
    </citation>
    <scope>NUCLEOTIDE SEQUENCE</scope>
    <source>
        <strain evidence="15">DSM 9154</strain>
    </source>
</reference>
<evidence type="ECO:0000256" key="9">
    <source>
        <dbReference type="ARBA" id="ARBA00023012"/>
    </source>
</evidence>
<comment type="caution">
    <text evidence="15">The sequence shown here is derived from an EMBL/GenBank/DDBJ whole genome shotgun (WGS) entry which is preliminary data.</text>
</comment>
<feature type="domain" description="Histidine kinase" evidence="12">
    <location>
        <begin position="326"/>
        <end position="545"/>
    </location>
</feature>
<protein>
    <recommendedName>
        <fullName evidence="3">histidine kinase</fullName>
        <ecNumber evidence="3">2.7.13.3</ecNumber>
    </recommendedName>
</protein>
<feature type="domain" description="PAS" evidence="13">
    <location>
        <begin position="181"/>
        <end position="234"/>
    </location>
</feature>
<keyword evidence="7" id="KW-0418">Kinase</keyword>
<dbReference type="SUPFAM" id="SSF55785">
    <property type="entry name" value="PYP-like sensor domain (PAS domain)"/>
    <property type="match status" value="2"/>
</dbReference>
<dbReference type="CDD" id="cd00082">
    <property type="entry name" value="HisKA"/>
    <property type="match status" value="1"/>
</dbReference>
<dbReference type="FunFam" id="3.30.565.10:FF:000006">
    <property type="entry name" value="Sensor histidine kinase WalK"/>
    <property type="match status" value="1"/>
</dbReference>
<dbReference type="Gene3D" id="3.30.565.10">
    <property type="entry name" value="Histidine kinase-like ATPase, C-terminal domain"/>
    <property type="match status" value="1"/>
</dbReference>
<dbReference type="PROSITE" id="PS50109">
    <property type="entry name" value="HIS_KIN"/>
    <property type="match status" value="1"/>
</dbReference>
<dbReference type="Gene3D" id="3.30.450.20">
    <property type="entry name" value="PAS domain"/>
    <property type="match status" value="2"/>
</dbReference>
<dbReference type="Proteomes" id="UP000778970">
    <property type="component" value="Unassembled WGS sequence"/>
</dbReference>
<accession>A0A934QIK3</accession>
<dbReference type="InterPro" id="IPR003594">
    <property type="entry name" value="HATPase_dom"/>
</dbReference>
<name>A0A934QIK3_9PROT</name>
<dbReference type="SUPFAM" id="SSF47384">
    <property type="entry name" value="Homodimeric domain of signal transducing histidine kinase"/>
    <property type="match status" value="1"/>
</dbReference>
<dbReference type="Pfam" id="PF00512">
    <property type="entry name" value="HisKA"/>
    <property type="match status" value="1"/>
</dbReference>
<comment type="subcellular location">
    <subcellularLocation>
        <location evidence="2">Membrane</location>
    </subcellularLocation>
</comment>
<dbReference type="GO" id="GO:0005886">
    <property type="term" value="C:plasma membrane"/>
    <property type="evidence" value="ECO:0007669"/>
    <property type="project" value="TreeGrafter"/>
</dbReference>
<sequence>MYLDGTIRVTATNFFGVIVVAVILAAGVLILGVSFLVATVAKLTRQRTEAREVQQRLSDVVELAADWVWETDSENRFVYFSERFEQVTGLSRDLFLGQNREFLFSRDGFVASEWTQHLKTIQARQPFFGFRYSYFSEDGRRYVFQINGKPVFSRKGRFIGYRGTGTDLTETVTARADAEATEAHARRVLDSALDAFFSLDPDGLIVDWNRAAEQTFNWSREEALGRSVAALIVPGGELDAHRRMMGQLRVGNAWFLNSRVRTTARRRDGSVFLCELAITETWTPHGRTFNAFMRDITDREARQKAMERARYEAEVASKSKSEFLAAMSHELRTPLNAVIGFSDLLFSCPDIPEEQRLEYLHDIRDSGNHLLELINDVLDLSKIEAGRTDLSEEPVNLAELARACTRLLGERAQSALLELREDVPEDLPAVMVDRTRIKQILINLLSNSVKFTEPGGTVTLAARLDDQGRMRLSVADTGVGMAPDQLSRAFEPFTQLDNVYSRRQQGTGLGLALVRMLTELHDGTLEVDTAPGVGTTATCVLPAERVIVDPGKHDAQRRMIG</sequence>
<comment type="catalytic activity">
    <reaction evidence="1">
        <text>ATP + protein L-histidine = ADP + protein N-phospho-L-histidine.</text>
        <dbReference type="EC" id="2.7.13.3"/>
    </reaction>
</comment>
<evidence type="ECO:0000313" key="16">
    <source>
        <dbReference type="Proteomes" id="UP000778970"/>
    </source>
</evidence>
<reference evidence="15" key="2">
    <citation type="journal article" date="2020" name="Microorganisms">
        <title>Osmotic Adaptation and Compatible Solute Biosynthesis of Phototrophic Bacteria as Revealed from Genome Analyses.</title>
        <authorList>
            <person name="Imhoff J.F."/>
            <person name="Rahn T."/>
            <person name="Kunzel S."/>
            <person name="Keller A."/>
            <person name="Neulinger S.C."/>
        </authorList>
    </citation>
    <scope>NUCLEOTIDE SEQUENCE</scope>
    <source>
        <strain evidence="15">DSM 9154</strain>
    </source>
</reference>
<keyword evidence="11" id="KW-0812">Transmembrane</keyword>
<dbReference type="InterPro" id="IPR000700">
    <property type="entry name" value="PAS-assoc_C"/>
</dbReference>
<dbReference type="GO" id="GO:0009927">
    <property type="term" value="F:histidine phosphotransfer kinase activity"/>
    <property type="evidence" value="ECO:0007669"/>
    <property type="project" value="TreeGrafter"/>
</dbReference>
<proteinExistence type="predicted"/>
<dbReference type="GO" id="GO:0000155">
    <property type="term" value="F:phosphorelay sensor kinase activity"/>
    <property type="evidence" value="ECO:0007669"/>
    <property type="project" value="InterPro"/>
</dbReference>
<evidence type="ECO:0000256" key="11">
    <source>
        <dbReference type="SAM" id="Phobius"/>
    </source>
</evidence>
<dbReference type="Pfam" id="PF00989">
    <property type="entry name" value="PAS"/>
    <property type="match status" value="1"/>
</dbReference>
<keyword evidence="6" id="KW-0547">Nucleotide-binding</keyword>
<dbReference type="EMBL" id="NRRE01000026">
    <property type="protein sequence ID" value="MBK1697549.1"/>
    <property type="molecule type" value="Genomic_DNA"/>
</dbReference>
<evidence type="ECO:0000256" key="7">
    <source>
        <dbReference type="ARBA" id="ARBA00022777"/>
    </source>
</evidence>
<dbReference type="PANTHER" id="PTHR43047:SF63">
    <property type="entry name" value="HISTIDINE KINASE"/>
    <property type="match status" value="1"/>
</dbReference>
<dbReference type="InterPro" id="IPR035965">
    <property type="entry name" value="PAS-like_dom_sf"/>
</dbReference>
<dbReference type="InterPro" id="IPR036097">
    <property type="entry name" value="HisK_dim/P_sf"/>
</dbReference>
<dbReference type="PRINTS" id="PR00344">
    <property type="entry name" value="BCTRLSENSOR"/>
</dbReference>
<dbReference type="PROSITE" id="PS50112">
    <property type="entry name" value="PAS"/>
    <property type="match status" value="2"/>
</dbReference>
<dbReference type="EC" id="2.7.13.3" evidence="3"/>
<dbReference type="PANTHER" id="PTHR43047">
    <property type="entry name" value="TWO-COMPONENT HISTIDINE PROTEIN KINASE"/>
    <property type="match status" value="1"/>
</dbReference>
<dbReference type="FunFam" id="1.10.287.130:FF:000038">
    <property type="entry name" value="Sensory transduction histidine kinase"/>
    <property type="match status" value="1"/>
</dbReference>
<evidence type="ECO:0000259" key="14">
    <source>
        <dbReference type="PROSITE" id="PS50113"/>
    </source>
</evidence>
<dbReference type="CDD" id="cd16922">
    <property type="entry name" value="HATPase_EvgS-ArcB-TorS-like"/>
    <property type="match status" value="1"/>
</dbReference>
<dbReference type="SMART" id="SM00387">
    <property type="entry name" value="HATPase_c"/>
    <property type="match status" value="1"/>
</dbReference>
<dbReference type="InterPro" id="IPR004358">
    <property type="entry name" value="Sig_transdc_His_kin-like_C"/>
</dbReference>
<dbReference type="Gene3D" id="1.10.287.130">
    <property type="match status" value="1"/>
</dbReference>
<keyword evidence="4" id="KW-0597">Phosphoprotein</keyword>